<keyword evidence="2 15" id="KW-0436">Ligase</keyword>
<dbReference type="Pfam" id="PF04679">
    <property type="entry name" value="DNA_ligase_A_C"/>
    <property type="match status" value="1"/>
</dbReference>
<evidence type="ECO:0000256" key="2">
    <source>
        <dbReference type="ARBA" id="ARBA00022598"/>
    </source>
</evidence>
<dbReference type="Pfam" id="PF04675">
    <property type="entry name" value="DNA_ligase_A_N"/>
    <property type="match status" value="1"/>
</dbReference>
<evidence type="ECO:0000256" key="6">
    <source>
        <dbReference type="ARBA" id="ARBA00022741"/>
    </source>
</evidence>
<evidence type="ECO:0000256" key="9">
    <source>
        <dbReference type="ARBA" id="ARBA00022842"/>
    </source>
</evidence>
<dbReference type="RefSeq" id="WP_124396617.1">
    <property type="nucleotide sequence ID" value="NZ_BHZE01000001.1"/>
</dbReference>
<dbReference type="GO" id="GO:0003910">
    <property type="term" value="F:DNA ligase (ATP) activity"/>
    <property type="evidence" value="ECO:0007669"/>
    <property type="project" value="UniProtKB-EC"/>
</dbReference>
<dbReference type="CDD" id="cd07897">
    <property type="entry name" value="Adenylation_DNA_ligase_Bac1"/>
    <property type="match status" value="1"/>
</dbReference>
<dbReference type="PANTHER" id="PTHR45674:SF13">
    <property type="entry name" value="DNA LIGASE-RELATED"/>
    <property type="match status" value="1"/>
</dbReference>
<dbReference type="CDD" id="cd07972">
    <property type="entry name" value="OBF_DNA_ligase_Arch_LigB"/>
    <property type="match status" value="1"/>
</dbReference>
<keyword evidence="16" id="KW-1185">Reference proteome</keyword>
<dbReference type="InterPro" id="IPR012309">
    <property type="entry name" value="DNA_ligase_ATP-dep_C"/>
</dbReference>
<dbReference type="InterPro" id="IPR026333">
    <property type="entry name" value="ATP_dep_DNA_lig_pp_1105_fam"/>
</dbReference>
<dbReference type="Proteomes" id="UP000286715">
    <property type="component" value="Unassembled WGS sequence"/>
</dbReference>
<dbReference type="GO" id="GO:0046872">
    <property type="term" value="F:metal ion binding"/>
    <property type="evidence" value="ECO:0007669"/>
    <property type="project" value="UniProtKB-KW"/>
</dbReference>
<evidence type="ECO:0000256" key="8">
    <source>
        <dbReference type="ARBA" id="ARBA00022840"/>
    </source>
</evidence>
<keyword evidence="5" id="KW-0479">Metal-binding</keyword>
<reference evidence="15 16" key="1">
    <citation type="submission" date="2018-11" db="EMBL/GenBank/DDBJ databases">
        <title>Schleiferia aggregans sp. nov., a moderately thermophilic heterotrophic bacterium isolated from microbial mats at a terrestrial hot spring.</title>
        <authorList>
            <person name="Iino T."/>
            <person name="Ohkuma M."/>
            <person name="Haruta S."/>
        </authorList>
    </citation>
    <scope>NUCLEOTIDE SEQUENCE [LARGE SCALE GENOMIC DNA]</scope>
    <source>
        <strain evidence="15 16">LA</strain>
    </source>
</reference>
<evidence type="ECO:0000256" key="11">
    <source>
        <dbReference type="ARBA" id="ARBA00023204"/>
    </source>
</evidence>
<dbReference type="GO" id="GO:0006260">
    <property type="term" value="P:DNA replication"/>
    <property type="evidence" value="ECO:0007669"/>
    <property type="project" value="UniProtKB-KW"/>
</dbReference>
<evidence type="ECO:0000256" key="4">
    <source>
        <dbReference type="ARBA" id="ARBA00022705"/>
    </source>
</evidence>
<dbReference type="InterPro" id="IPR012310">
    <property type="entry name" value="DNA_ligase_ATP-dep_cent"/>
</dbReference>
<organism evidence="15 16">
    <name type="scientific">Thermaurantimonas aggregans</name>
    <dbReference type="NCBI Taxonomy" id="2173829"/>
    <lineage>
        <taxon>Bacteria</taxon>
        <taxon>Pseudomonadati</taxon>
        <taxon>Bacteroidota</taxon>
        <taxon>Flavobacteriia</taxon>
        <taxon>Flavobacteriales</taxon>
        <taxon>Schleiferiaceae</taxon>
        <taxon>Thermaurantimonas</taxon>
    </lineage>
</organism>
<dbReference type="GO" id="GO:0005524">
    <property type="term" value="F:ATP binding"/>
    <property type="evidence" value="ECO:0007669"/>
    <property type="project" value="UniProtKB-KW"/>
</dbReference>
<dbReference type="PROSITE" id="PS00697">
    <property type="entry name" value="DNA_LIGASE_A1"/>
    <property type="match status" value="1"/>
</dbReference>
<dbReference type="OrthoDB" id="9767858at2"/>
<dbReference type="PROSITE" id="PS50160">
    <property type="entry name" value="DNA_LIGASE_A3"/>
    <property type="match status" value="1"/>
</dbReference>
<feature type="domain" description="ATP-dependent DNA ligase family profile" evidence="14">
    <location>
        <begin position="304"/>
        <end position="434"/>
    </location>
</feature>
<evidence type="ECO:0000313" key="16">
    <source>
        <dbReference type="Proteomes" id="UP000286715"/>
    </source>
</evidence>
<dbReference type="AlphaFoldDB" id="A0A401XHP6"/>
<evidence type="ECO:0000256" key="7">
    <source>
        <dbReference type="ARBA" id="ARBA00022763"/>
    </source>
</evidence>
<evidence type="ECO:0000256" key="10">
    <source>
        <dbReference type="ARBA" id="ARBA00023172"/>
    </source>
</evidence>
<evidence type="ECO:0000256" key="1">
    <source>
        <dbReference type="ARBA" id="ARBA00012727"/>
    </source>
</evidence>
<dbReference type="PANTHER" id="PTHR45674">
    <property type="entry name" value="DNA LIGASE 1/3 FAMILY MEMBER"/>
    <property type="match status" value="1"/>
</dbReference>
<accession>A0A401XHP6</accession>
<evidence type="ECO:0000259" key="14">
    <source>
        <dbReference type="PROSITE" id="PS50160"/>
    </source>
</evidence>
<evidence type="ECO:0000256" key="3">
    <source>
        <dbReference type="ARBA" id="ARBA00022618"/>
    </source>
</evidence>
<protein>
    <recommendedName>
        <fullName evidence="1">DNA ligase (ATP)</fullName>
        <ecNumber evidence="1">6.5.1.1</ecNumber>
    </recommendedName>
</protein>
<keyword evidence="7" id="KW-0227">DNA damage</keyword>
<dbReference type="Gene3D" id="3.30.470.30">
    <property type="entry name" value="DNA ligase/mRNA capping enzyme"/>
    <property type="match status" value="1"/>
</dbReference>
<name>A0A401XHP6_9FLAO</name>
<dbReference type="NCBIfam" id="TIGR04120">
    <property type="entry name" value="DNA_lig_bact"/>
    <property type="match status" value="1"/>
</dbReference>
<keyword evidence="11" id="KW-0234">DNA repair</keyword>
<dbReference type="GO" id="GO:0006310">
    <property type="term" value="P:DNA recombination"/>
    <property type="evidence" value="ECO:0007669"/>
    <property type="project" value="UniProtKB-KW"/>
</dbReference>
<dbReference type="SUPFAM" id="SSF50249">
    <property type="entry name" value="Nucleic acid-binding proteins"/>
    <property type="match status" value="1"/>
</dbReference>
<dbReference type="GO" id="GO:0003677">
    <property type="term" value="F:DNA binding"/>
    <property type="evidence" value="ECO:0007669"/>
    <property type="project" value="InterPro"/>
</dbReference>
<dbReference type="InterPro" id="IPR012340">
    <property type="entry name" value="NA-bd_OB-fold"/>
</dbReference>
<dbReference type="NCBIfam" id="NF006701">
    <property type="entry name" value="PRK09247.1"/>
    <property type="match status" value="1"/>
</dbReference>
<dbReference type="Gene3D" id="1.10.3260.10">
    <property type="entry name" value="DNA ligase, ATP-dependent, N-terminal domain"/>
    <property type="match status" value="1"/>
</dbReference>
<sequence>MKRFSDLIRELDQSNKTNDKTAALVRYFREADDPDKLWAAALFSGKRPRKAASSTELRIWAGQLAGLPDWLVHETWHIVGDLAETIAKILPEGPGDAFQGLAESMEFLKSAGTLTPEEKKTAISEKWLQMTVDERFVFNKLMMGGFRIGVSGGLLHRAISTAIGLEQDAVALALTGNWNPAETTWQALFDRPADAKNELKPYPFCLAYPLEDVPESLGPVGDWLIEYKWDGIRGQLIIRGDAIALWSRGEELISESFPELVEAATCLKHAVVLDGEILPVMKDGRVAPFHALQPRLGRKKVTKSLIEKYPVLFRVYDLLEADGTDMRTSPAAERRAALEQIISTCTSSLFDLSPLIDAKSWDQVALIRSEAPKEGSEGLMLKHKQSPYHTGRKRGDWWKWKVDARTVDAVLIYAQRGHGRRANLYTDYTFAVWDGDTLVPFTKAYSGLTDDEIKEVDKFIRQNTLEKFGPVRSVKPELVFEIAFEGIQPSNRHKAGVALRFPRIQRWRLDKKAQEADTLESLLLMVKKSQH</sequence>
<dbReference type="GO" id="GO:0006281">
    <property type="term" value="P:DNA repair"/>
    <property type="evidence" value="ECO:0007669"/>
    <property type="project" value="UniProtKB-KW"/>
</dbReference>
<dbReference type="GO" id="GO:0051301">
    <property type="term" value="P:cell division"/>
    <property type="evidence" value="ECO:0007669"/>
    <property type="project" value="UniProtKB-KW"/>
</dbReference>
<evidence type="ECO:0000256" key="5">
    <source>
        <dbReference type="ARBA" id="ARBA00022723"/>
    </source>
</evidence>
<keyword evidence="4" id="KW-0235">DNA replication</keyword>
<keyword evidence="10" id="KW-0233">DNA recombination</keyword>
<dbReference type="InterPro" id="IPR036599">
    <property type="entry name" value="DNA_ligase_N_sf"/>
</dbReference>
<dbReference type="SUPFAM" id="SSF56091">
    <property type="entry name" value="DNA ligase/mRNA capping enzyme, catalytic domain"/>
    <property type="match status" value="1"/>
</dbReference>
<comment type="caution">
    <text evidence="15">The sequence shown here is derived from an EMBL/GenBank/DDBJ whole genome shotgun (WGS) entry which is preliminary data.</text>
</comment>
<keyword evidence="12" id="KW-0131">Cell cycle</keyword>
<dbReference type="InterPro" id="IPR050191">
    <property type="entry name" value="ATP-dep_DNA_ligase"/>
</dbReference>
<dbReference type="Gene3D" id="2.40.50.140">
    <property type="entry name" value="Nucleic acid-binding proteins"/>
    <property type="match status" value="1"/>
</dbReference>
<dbReference type="InterPro" id="IPR012308">
    <property type="entry name" value="DNA_ligase_ATP-dep_N"/>
</dbReference>
<keyword evidence="6" id="KW-0547">Nucleotide-binding</keyword>
<keyword evidence="8" id="KW-0067">ATP-binding</keyword>
<evidence type="ECO:0000256" key="12">
    <source>
        <dbReference type="ARBA" id="ARBA00023306"/>
    </source>
</evidence>
<dbReference type="Pfam" id="PF01068">
    <property type="entry name" value="DNA_ligase_A_M"/>
    <property type="match status" value="1"/>
</dbReference>
<keyword evidence="3" id="KW-0132">Cell division</keyword>
<evidence type="ECO:0000256" key="13">
    <source>
        <dbReference type="ARBA" id="ARBA00034003"/>
    </source>
</evidence>
<evidence type="ECO:0000313" key="15">
    <source>
        <dbReference type="EMBL" id="GCD76537.1"/>
    </source>
</evidence>
<keyword evidence="9" id="KW-0460">Magnesium</keyword>
<comment type="catalytic activity">
    <reaction evidence="13">
        <text>ATP + (deoxyribonucleotide)n-3'-hydroxyl + 5'-phospho-(deoxyribonucleotide)m = (deoxyribonucleotide)n+m + AMP + diphosphate.</text>
        <dbReference type="EC" id="6.5.1.1"/>
    </reaction>
</comment>
<proteinExistence type="predicted"/>
<gene>
    <name evidence="15" type="primary">lig2</name>
    <name evidence="15" type="ORF">JCM31826_00190</name>
</gene>
<dbReference type="EC" id="6.5.1.1" evidence="1"/>
<dbReference type="EMBL" id="BHZE01000001">
    <property type="protein sequence ID" value="GCD76537.1"/>
    <property type="molecule type" value="Genomic_DNA"/>
</dbReference>
<dbReference type="InterPro" id="IPR016059">
    <property type="entry name" value="DNA_ligase_ATP-dep_CS"/>
</dbReference>